<sequence>MKPVSERHVDELLKLGSILILDKTLWSASYLHDLICRKPANVSTTIGNKTLPTELWLQILSWFQVRPRSHDYMPGYVVGIGSVQNSSSRQEPALICNRLKEWRKCGQLRNSWIVNVYEEYLNNPSYIPTEDEILNVPFRYEEEENFSGSEIMDKAECPFEVTKTAEDSAILIPISHLKFETKFLFRLIKVPDMISFLENGDCHLCRGNRWRDYCCPNGTEELEYHCSTVMGHMWCMHDLLCPLCMGSHNADMSIELSCDKDEEPELTGKEFAEWEEERLAELGYEFDADTSIELSNDKDEESELTDKEFAEWEEERLAELDCEFEGDDEYSAVGNSITD</sequence>
<dbReference type="EMBL" id="JAAGWQ010000225">
    <property type="protein sequence ID" value="KAF5659011.1"/>
    <property type="molecule type" value="Genomic_DNA"/>
</dbReference>
<evidence type="ECO:0000313" key="1">
    <source>
        <dbReference type="EMBL" id="KAF5659011.1"/>
    </source>
</evidence>
<keyword evidence="2" id="KW-1185">Reference proteome</keyword>
<dbReference type="OrthoDB" id="4501419at2759"/>
<comment type="caution">
    <text evidence="1">The sequence shown here is derived from an EMBL/GenBank/DDBJ whole genome shotgun (WGS) entry which is preliminary data.</text>
</comment>
<keyword evidence="1" id="KW-0645">Protease</keyword>
<name>A0A8H5WGC1_FUSHE</name>
<evidence type="ECO:0000313" key="2">
    <source>
        <dbReference type="Proteomes" id="UP000567885"/>
    </source>
</evidence>
<organism evidence="1 2">
    <name type="scientific">Fusarium heterosporum</name>
    <dbReference type="NCBI Taxonomy" id="42747"/>
    <lineage>
        <taxon>Eukaryota</taxon>
        <taxon>Fungi</taxon>
        <taxon>Dikarya</taxon>
        <taxon>Ascomycota</taxon>
        <taxon>Pezizomycotina</taxon>
        <taxon>Sordariomycetes</taxon>
        <taxon>Hypocreomycetidae</taxon>
        <taxon>Hypocreales</taxon>
        <taxon>Nectriaceae</taxon>
        <taxon>Fusarium</taxon>
        <taxon>Fusarium heterosporum species complex</taxon>
    </lineage>
</organism>
<dbReference type="Proteomes" id="UP000567885">
    <property type="component" value="Unassembled WGS sequence"/>
</dbReference>
<keyword evidence="1" id="KW-0378">Hydrolase</keyword>
<accession>A0A8H5WGC1</accession>
<dbReference type="AlphaFoldDB" id="A0A8H5WGC1"/>
<dbReference type="GO" id="GO:0008233">
    <property type="term" value="F:peptidase activity"/>
    <property type="evidence" value="ECO:0007669"/>
    <property type="project" value="UniProtKB-KW"/>
</dbReference>
<protein>
    <submittedName>
        <fullName evidence="1">Cuticle-degrading protease</fullName>
    </submittedName>
</protein>
<gene>
    <name evidence="1" type="ORF">FHETE_9639</name>
</gene>
<dbReference type="GO" id="GO:0006508">
    <property type="term" value="P:proteolysis"/>
    <property type="evidence" value="ECO:0007669"/>
    <property type="project" value="UniProtKB-KW"/>
</dbReference>
<proteinExistence type="predicted"/>
<reference evidence="1 2" key="1">
    <citation type="submission" date="2020-05" db="EMBL/GenBank/DDBJ databases">
        <title>Identification and distribution of gene clusters putatively required for synthesis of sphingolipid metabolism inhibitors in phylogenetically diverse species of the filamentous fungus Fusarium.</title>
        <authorList>
            <person name="Kim H.-S."/>
            <person name="Busman M."/>
            <person name="Brown D.W."/>
            <person name="Divon H."/>
            <person name="Uhlig S."/>
            <person name="Proctor R.H."/>
        </authorList>
    </citation>
    <scope>NUCLEOTIDE SEQUENCE [LARGE SCALE GENOMIC DNA]</scope>
    <source>
        <strain evidence="1 2">NRRL 20693</strain>
    </source>
</reference>